<evidence type="ECO:0000256" key="1">
    <source>
        <dbReference type="SAM" id="SignalP"/>
    </source>
</evidence>
<dbReference type="PROSITE" id="PS51257">
    <property type="entry name" value="PROKAR_LIPOPROTEIN"/>
    <property type="match status" value="1"/>
</dbReference>
<dbReference type="AlphaFoldDB" id="A0A1G7DF17"/>
<dbReference type="Proteomes" id="UP000199446">
    <property type="component" value="Unassembled WGS sequence"/>
</dbReference>
<evidence type="ECO:0008006" key="4">
    <source>
        <dbReference type="Google" id="ProtNLM"/>
    </source>
</evidence>
<protein>
    <recommendedName>
        <fullName evidence="4">Lipoprotein</fullName>
    </recommendedName>
</protein>
<dbReference type="RefSeq" id="WP_093005166.1">
    <property type="nucleotide sequence ID" value="NZ_FNBC01000002.1"/>
</dbReference>
<gene>
    <name evidence="2" type="ORF">SAMN04488243_102100</name>
</gene>
<name>A0A1G7DF17_9DEIN</name>
<keyword evidence="1" id="KW-0732">Signal</keyword>
<evidence type="ECO:0000313" key="2">
    <source>
        <dbReference type="EMBL" id="SDE49405.1"/>
    </source>
</evidence>
<feature type="signal peptide" evidence="1">
    <location>
        <begin position="1"/>
        <end position="19"/>
    </location>
</feature>
<dbReference type="OrthoDB" id="32175at2"/>
<dbReference type="STRING" id="482827.SAMN04488243_102100"/>
<sequence>MKKHLWFLFLALAACSAPQGLRTTGSLRIQSVQPDVVAGCQVRAGDWMLLTGNAFGTQEEWDSGTNYALFPPDPGLPAESPEITQRENPATLMFRVPEGAQSGLLRLHVAGVGDAEIPVNVQAVAPQMAVPGCEAPTPPQAPR</sequence>
<organism evidence="2 3">
    <name type="scientific">Thermus arciformis</name>
    <dbReference type="NCBI Taxonomy" id="482827"/>
    <lineage>
        <taxon>Bacteria</taxon>
        <taxon>Thermotogati</taxon>
        <taxon>Deinococcota</taxon>
        <taxon>Deinococci</taxon>
        <taxon>Thermales</taxon>
        <taxon>Thermaceae</taxon>
        <taxon>Thermus</taxon>
    </lineage>
</organism>
<evidence type="ECO:0000313" key="3">
    <source>
        <dbReference type="Proteomes" id="UP000199446"/>
    </source>
</evidence>
<proteinExistence type="predicted"/>
<feature type="chain" id="PRO_5011545913" description="Lipoprotein" evidence="1">
    <location>
        <begin position="20"/>
        <end position="143"/>
    </location>
</feature>
<keyword evidence="3" id="KW-1185">Reference proteome</keyword>
<accession>A0A1G7DF17</accession>
<reference evidence="3" key="1">
    <citation type="submission" date="2016-10" db="EMBL/GenBank/DDBJ databases">
        <authorList>
            <person name="Varghese N."/>
            <person name="Submissions S."/>
        </authorList>
    </citation>
    <scope>NUCLEOTIDE SEQUENCE [LARGE SCALE GENOMIC DNA]</scope>
    <source>
        <strain evidence="3">CGMCC 1.6992</strain>
    </source>
</reference>
<dbReference type="EMBL" id="FNBC01000002">
    <property type="protein sequence ID" value="SDE49405.1"/>
    <property type="molecule type" value="Genomic_DNA"/>
</dbReference>